<keyword evidence="3" id="KW-0804">Transcription</keyword>
<dbReference type="AlphaFoldDB" id="A0A7W6FP21"/>
<evidence type="ECO:0000256" key="1">
    <source>
        <dbReference type="ARBA" id="ARBA00023015"/>
    </source>
</evidence>
<organism evidence="5 6">
    <name type="scientific">Sphingobium jiangsuense</name>
    <dbReference type="NCBI Taxonomy" id="870476"/>
    <lineage>
        <taxon>Bacteria</taxon>
        <taxon>Pseudomonadati</taxon>
        <taxon>Pseudomonadota</taxon>
        <taxon>Alphaproteobacteria</taxon>
        <taxon>Sphingomonadales</taxon>
        <taxon>Sphingomonadaceae</taxon>
        <taxon>Sphingobium</taxon>
    </lineage>
</organism>
<dbReference type="CDD" id="cd06278">
    <property type="entry name" value="PBP1_LacI-like"/>
    <property type="match status" value="1"/>
</dbReference>
<dbReference type="GO" id="GO:0003700">
    <property type="term" value="F:DNA-binding transcription factor activity"/>
    <property type="evidence" value="ECO:0007669"/>
    <property type="project" value="TreeGrafter"/>
</dbReference>
<reference evidence="5 6" key="1">
    <citation type="submission" date="2020-08" db="EMBL/GenBank/DDBJ databases">
        <title>Genomic Encyclopedia of Type Strains, Phase IV (KMG-IV): sequencing the most valuable type-strain genomes for metagenomic binning, comparative biology and taxonomic classification.</title>
        <authorList>
            <person name="Goeker M."/>
        </authorList>
    </citation>
    <scope>NUCLEOTIDE SEQUENCE [LARGE SCALE GENOMIC DNA]</scope>
    <source>
        <strain evidence="5 6">DSM 26189</strain>
    </source>
</reference>
<dbReference type="PROSITE" id="PS50932">
    <property type="entry name" value="HTH_LACI_2"/>
    <property type="match status" value="1"/>
</dbReference>
<dbReference type="CDD" id="cd01392">
    <property type="entry name" value="HTH_LacI"/>
    <property type="match status" value="1"/>
</dbReference>
<protein>
    <submittedName>
        <fullName evidence="5">DNA-binding LacI/PurR family transcriptional regulator</fullName>
    </submittedName>
</protein>
<dbReference type="Gene3D" id="3.40.50.2300">
    <property type="match status" value="2"/>
</dbReference>
<feature type="domain" description="HTH lacI-type" evidence="4">
    <location>
        <begin position="14"/>
        <end position="67"/>
    </location>
</feature>
<keyword evidence="2 5" id="KW-0238">DNA-binding</keyword>
<dbReference type="Gene3D" id="1.10.260.40">
    <property type="entry name" value="lambda repressor-like DNA-binding domains"/>
    <property type="match status" value="1"/>
</dbReference>
<dbReference type="Proteomes" id="UP000571950">
    <property type="component" value="Unassembled WGS sequence"/>
</dbReference>
<proteinExistence type="predicted"/>
<accession>A0A7W6FP21</accession>
<evidence type="ECO:0000259" key="4">
    <source>
        <dbReference type="PROSITE" id="PS50932"/>
    </source>
</evidence>
<dbReference type="SUPFAM" id="SSF47413">
    <property type="entry name" value="lambda repressor-like DNA-binding domains"/>
    <property type="match status" value="1"/>
</dbReference>
<dbReference type="InterPro" id="IPR046335">
    <property type="entry name" value="LacI/GalR-like_sensor"/>
</dbReference>
<dbReference type="EMBL" id="JACIDT010000004">
    <property type="protein sequence ID" value="MBB3925661.1"/>
    <property type="molecule type" value="Genomic_DNA"/>
</dbReference>
<dbReference type="InterPro" id="IPR000843">
    <property type="entry name" value="HTH_LacI"/>
</dbReference>
<dbReference type="PANTHER" id="PTHR30146">
    <property type="entry name" value="LACI-RELATED TRANSCRIPTIONAL REPRESSOR"/>
    <property type="match status" value="1"/>
</dbReference>
<comment type="caution">
    <text evidence="5">The sequence shown here is derived from an EMBL/GenBank/DDBJ whole genome shotgun (WGS) entry which is preliminary data.</text>
</comment>
<dbReference type="SUPFAM" id="SSF53822">
    <property type="entry name" value="Periplasmic binding protein-like I"/>
    <property type="match status" value="1"/>
</dbReference>
<keyword evidence="6" id="KW-1185">Reference proteome</keyword>
<dbReference type="InterPro" id="IPR028082">
    <property type="entry name" value="Peripla_BP_I"/>
</dbReference>
<keyword evidence="1" id="KW-0805">Transcription regulation</keyword>
<dbReference type="Pfam" id="PF13377">
    <property type="entry name" value="Peripla_BP_3"/>
    <property type="match status" value="1"/>
</dbReference>
<dbReference type="PANTHER" id="PTHR30146:SF138">
    <property type="entry name" value="TRANSCRIPTIONAL REGULATORY PROTEIN"/>
    <property type="match status" value="1"/>
</dbReference>
<evidence type="ECO:0000313" key="5">
    <source>
        <dbReference type="EMBL" id="MBB3925661.1"/>
    </source>
</evidence>
<evidence type="ECO:0000256" key="3">
    <source>
        <dbReference type="ARBA" id="ARBA00023163"/>
    </source>
</evidence>
<sequence length="355" mass="38300">MKPVAPQIRIARPPTGSDVARAAGVSKSAVSRAFNGGLVSEDARARIFEAARLLKYRPSLTARSLTTNRSGLIGVAITHLDNQFYPEVIEHISDRLREEKYRLVLFVTQGATDLEPMLDELLGYRLDGIVLASSSLAAQLATECRESNVPVIMFNNIDPQGRAPGVTTDNAAGAAQIARFLLAGDHRRFAIVTGIADSSTSMERCASFRETIAAAGLPEPARVSGEYSFEGATRATLELLRGKDAPDAIFCVNDHMALAAVQAARTAGREPGRDISIVGFDNVAIAAWPAFALTTYAQPVRQMTDNMISRLLQAIDGKPLPDETVRLPGRLIVRATARRPAGVRTDEEGVDYWEG</sequence>
<gene>
    <name evidence="5" type="ORF">GGR43_001376</name>
</gene>
<dbReference type="GO" id="GO:0000976">
    <property type="term" value="F:transcription cis-regulatory region binding"/>
    <property type="evidence" value="ECO:0007669"/>
    <property type="project" value="TreeGrafter"/>
</dbReference>
<name>A0A7W6FP21_9SPHN</name>
<dbReference type="RefSeq" id="WP_188071225.1">
    <property type="nucleotide sequence ID" value="NZ_BSPS01000047.1"/>
</dbReference>
<evidence type="ECO:0000313" key="6">
    <source>
        <dbReference type="Proteomes" id="UP000571950"/>
    </source>
</evidence>
<dbReference type="Pfam" id="PF00356">
    <property type="entry name" value="LacI"/>
    <property type="match status" value="1"/>
</dbReference>
<evidence type="ECO:0000256" key="2">
    <source>
        <dbReference type="ARBA" id="ARBA00023125"/>
    </source>
</evidence>
<dbReference type="SMART" id="SM00354">
    <property type="entry name" value="HTH_LACI"/>
    <property type="match status" value="1"/>
</dbReference>
<dbReference type="InterPro" id="IPR010982">
    <property type="entry name" value="Lambda_DNA-bd_dom_sf"/>
</dbReference>